<comment type="caution">
    <text evidence="1">The sequence shown here is derived from an EMBL/GenBank/DDBJ whole genome shotgun (WGS) entry which is preliminary data.</text>
</comment>
<dbReference type="RefSeq" id="WP_156615972.1">
    <property type="nucleotide sequence ID" value="NZ_WPHR01000025.1"/>
</dbReference>
<protein>
    <submittedName>
        <fullName evidence="1">Uncharacterized protein</fullName>
    </submittedName>
</protein>
<accession>A0A6L6VJG3</accession>
<name>A0A6L6VJG3_AGRVI</name>
<sequence>MQNSQNRTSLSALSAQSPSYNVDFVQSLLAFQSDSIDNLSYIDGSFKVAAGCSFNPPVVSQADDVWMLTFECNGKPDPNLAFEFTSLCGGEDRICTIDGDTLSPRTLNFYAKIDMTFKLKGDKRDVALFVGQSDDSFGHVWWLGGLPLANVKIDVKADATVLLPFADETGAVVQILQVTNRDGDLFQLTPWL</sequence>
<gene>
    <name evidence="1" type="ORF">GOZ90_21255</name>
</gene>
<proteinExistence type="predicted"/>
<dbReference type="Proteomes" id="UP000477951">
    <property type="component" value="Unassembled WGS sequence"/>
</dbReference>
<dbReference type="EMBL" id="WPHR01000025">
    <property type="protein sequence ID" value="MUZ75221.1"/>
    <property type="molecule type" value="Genomic_DNA"/>
</dbReference>
<dbReference type="AlphaFoldDB" id="A0A6L6VJG3"/>
<organism evidence="1 2">
    <name type="scientific">Agrobacterium vitis</name>
    <name type="common">Rhizobium vitis</name>
    <dbReference type="NCBI Taxonomy" id="373"/>
    <lineage>
        <taxon>Bacteria</taxon>
        <taxon>Pseudomonadati</taxon>
        <taxon>Pseudomonadota</taxon>
        <taxon>Alphaproteobacteria</taxon>
        <taxon>Hyphomicrobiales</taxon>
        <taxon>Rhizobiaceae</taxon>
        <taxon>Rhizobium/Agrobacterium group</taxon>
        <taxon>Agrobacterium</taxon>
    </lineage>
</organism>
<evidence type="ECO:0000313" key="1">
    <source>
        <dbReference type="EMBL" id="MUZ75221.1"/>
    </source>
</evidence>
<reference evidence="1 2" key="1">
    <citation type="submission" date="2019-12" db="EMBL/GenBank/DDBJ databases">
        <title>Whole-genome sequencing of Allorhizobium vitis.</title>
        <authorList>
            <person name="Gan H.M."/>
            <person name="Szegedi E."/>
            <person name="Burr T."/>
            <person name="Savka M.A."/>
        </authorList>
    </citation>
    <scope>NUCLEOTIDE SEQUENCE [LARGE SCALE GENOMIC DNA]</scope>
    <source>
        <strain evidence="1 2">CG516</strain>
    </source>
</reference>
<evidence type="ECO:0000313" key="2">
    <source>
        <dbReference type="Proteomes" id="UP000477951"/>
    </source>
</evidence>